<dbReference type="GeneID" id="54285533"/>
<keyword evidence="2" id="KW-1185">Reference proteome</keyword>
<gene>
    <name evidence="1" type="ORF">BU24DRAFT_423046</name>
</gene>
<dbReference type="RefSeq" id="XP_033385007.1">
    <property type="nucleotide sequence ID" value="XM_033528136.1"/>
</dbReference>
<protein>
    <submittedName>
        <fullName evidence="1">Uncharacterized protein</fullName>
    </submittedName>
</protein>
<proteinExistence type="predicted"/>
<evidence type="ECO:0000313" key="1">
    <source>
        <dbReference type="EMBL" id="KAF2016668.1"/>
    </source>
</evidence>
<name>A0A6A5XTN2_9PLEO</name>
<organism evidence="1 2">
    <name type="scientific">Aaosphaeria arxii CBS 175.79</name>
    <dbReference type="NCBI Taxonomy" id="1450172"/>
    <lineage>
        <taxon>Eukaryota</taxon>
        <taxon>Fungi</taxon>
        <taxon>Dikarya</taxon>
        <taxon>Ascomycota</taxon>
        <taxon>Pezizomycotina</taxon>
        <taxon>Dothideomycetes</taxon>
        <taxon>Pleosporomycetidae</taxon>
        <taxon>Pleosporales</taxon>
        <taxon>Pleosporales incertae sedis</taxon>
        <taxon>Aaosphaeria</taxon>
    </lineage>
</organism>
<dbReference type="EMBL" id="ML978069">
    <property type="protein sequence ID" value="KAF2016668.1"/>
    <property type="molecule type" value="Genomic_DNA"/>
</dbReference>
<sequence length="113" mass="12462">MAPRCHAEHPCLVPPHPDLIARTKAEASLKVQGVGNDASFRAQTRKFIAGERRFPGQNDGTIFPKTHYKTPTSVMAMSQAAADRAPLRGALKYVQERIPWEVMLMSYTGLPSS</sequence>
<dbReference type="AlphaFoldDB" id="A0A6A5XTN2"/>
<evidence type="ECO:0000313" key="2">
    <source>
        <dbReference type="Proteomes" id="UP000799778"/>
    </source>
</evidence>
<accession>A0A6A5XTN2</accession>
<dbReference type="Proteomes" id="UP000799778">
    <property type="component" value="Unassembled WGS sequence"/>
</dbReference>
<reference evidence="1" key="1">
    <citation type="journal article" date="2020" name="Stud. Mycol.">
        <title>101 Dothideomycetes genomes: a test case for predicting lifestyles and emergence of pathogens.</title>
        <authorList>
            <person name="Haridas S."/>
            <person name="Albert R."/>
            <person name="Binder M."/>
            <person name="Bloem J."/>
            <person name="Labutti K."/>
            <person name="Salamov A."/>
            <person name="Andreopoulos B."/>
            <person name="Baker S."/>
            <person name="Barry K."/>
            <person name="Bills G."/>
            <person name="Bluhm B."/>
            <person name="Cannon C."/>
            <person name="Castanera R."/>
            <person name="Culley D."/>
            <person name="Daum C."/>
            <person name="Ezra D."/>
            <person name="Gonzalez J."/>
            <person name="Henrissat B."/>
            <person name="Kuo A."/>
            <person name="Liang C."/>
            <person name="Lipzen A."/>
            <person name="Lutzoni F."/>
            <person name="Magnuson J."/>
            <person name="Mondo S."/>
            <person name="Nolan M."/>
            <person name="Ohm R."/>
            <person name="Pangilinan J."/>
            <person name="Park H.-J."/>
            <person name="Ramirez L."/>
            <person name="Alfaro M."/>
            <person name="Sun H."/>
            <person name="Tritt A."/>
            <person name="Yoshinaga Y."/>
            <person name="Zwiers L.-H."/>
            <person name="Turgeon B."/>
            <person name="Goodwin S."/>
            <person name="Spatafora J."/>
            <person name="Crous P."/>
            <person name="Grigoriev I."/>
        </authorList>
    </citation>
    <scope>NUCLEOTIDE SEQUENCE</scope>
    <source>
        <strain evidence="1">CBS 175.79</strain>
    </source>
</reference>